<dbReference type="EMBL" id="FMUT01000007">
    <property type="protein sequence ID" value="SCY86111.1"/>
    <property type="molecule type" value="Genomic_DNA"/>
</dbReference>
<gene>
    <name evidence="1" type="ORF">SAMN02927935_02664</name>
</gene>
<keyword evidence="2" id="KW-1185">Reference proteome</keyword>
<dbReference type="RefSeq" id="WP_033632534.1">
    <property type="nucleotide sequence ID" value="NZ_CBCSIN010000005.1"/>
</dbReference>
<accession>A0A1G5JDV2</accession>
<evidence type="ECO:0000313" key="1">
    <source>
        <dbReference type="EMBL" id="SCY86111.1"/>
    </source>
</evidence>
<dbReference type="InterPro" id="IPR010064">
    <property type="entry name" value="HK97-gp10_tail"/>
</dbReference>
<dbReference type="Proteomes" id="UP000183031">
    <property type="component" value="Unassembled WGS sequence"/>
</dbReference>
<sequence>MIAINVSGMAELARRLEAIRREVASHILPEAGHAALAPLLSTMQQCAERGASNSEPSLSAGIAIRPAVTGWNAVTLRVGPSKQHYHRALAQEYGTATQAAAPFIRPALDHHKHQVLRILAAHVRYGIENR</sequence>
<protein>
    <submittedName>
        <fullName evidence="1">Phage protein, HK97 gp10 family</fullName>
    </submittedName>
</protein>
<comment type="caution">
    <text evidence="1">The sequence shown here is derived from an EMBL/GenBank/DDBJ whole genome shotgun (WGS) entry which is preliminary data.</text>
</comment>
<proteinExistence type="predicted"/>
<name>A0A1G5JDV2_9GAMM</name>
<organism evidence="1 2">
    <name type="scientific">Serratia nematodiphila</name>
    <dbReference type="NCBI Taxonomy" id="458197"/>
    <lineage>
        <taxon>Bacteria</taxon>
        <taxon>Pseudomonadati</taxon>
        <taxon>Pseudomonadota</taxon>
        <taxon>Gammaproteobacteria</taxon>
        <taxon>Enterobacterales</taxon>
        <taxon>Yersiniaceae</taxon>
        <taxon>Serratia</taxon>
    </lineage>
</organism>
<dbReference type="NCBIfam" id="TIGR01725">
    <property type="entry name" value="phge_HK97_gp10"/>
    <property type="match status" value="1"/>
</dbReference>
<evidence type="ECO:0000313" key="2">
    <source>
        <dbReference type="Proteomes" id="UP000183031"/>
    </source>
</evidence>
<reference evidence="1 2" key="1">
    <citation type="submission" date="2016-10" db="EMBL/GenBank/DDBJ databases">
        <authorList>
            <person name="Varghese N."/>
            <person name="Submissions S."/>
        </authorList>
    </citation>
    <scope>NUCLEOTIDE SEQUENCE [LARGE SCALE GENOMIC DNA]</scope>
    <source>
        <strain evidence="1 2">CGMCC 1.6853</strain>
    </source>
</reference>